<dbReference type="Proteomes" id="UP000518878">
    <property type="component" value="Unassembled WGS sequence"/>
</dbReference>
<keyword evidence="4" id="KW-1185">Reference proteome</keyword>
<evidence type="ECO:0000313" key="3">
    <source>
        <dbReference type="EMBL" id="NID15501.1"/>
    </source>
</evidence>
<proteinExistence type="predicted"/>
<dbReference type="PANTHER" id="PTHR42776">
    <property type="entry name" value="SERINE PEPTIDASE S9 FAMILY MEMBER"/>
    <property type="match status" value="1"/>
</dbReference>
<dbReference type="SUPFAM" id="SSF53474">
    <property type="entry name" value="alpha/beta-Hydrolases"/>
    <property type="match status" value="1"/>
</dbReference>
<sequence>MLAVLCLASTAAMAADLVPVADFARRMPLTDPSLSPDGQYVSMAYHDPDGKTHGLAIYRVGDMSKPVTLIKMPPYELPAGMIWASSTRLVVARGKVDGSIGRATYTGELMAIDVDGKNPDYLYGYEGYGKRAATRALDRGWGTIEGGPVQSNGHFYMRATEWDNQNKSTLYDVDAKTSTRKLMADIGLGGMNFMIDPTGNARFAFGTDDNFKWVVFHRDGNGWTRLPNSEEKQTFEPIAKVAGSDRIYAKFSPNGQGGQFVEQDEDGGNLKVIRKDDFSEVTSSGLWTPAPLRPFGTVSATGIPKATYIDPQAPVSKLHMALSQKFPGNFVSFVDFSEDGGQLMFKVAGDREPGRYMLIDTKTYKVTKLFDAVPWIDPAKMAERRPLRFKASDGTELEAILTFPKGKAESDLPMVLMPHGGPHGVSDDWFFDGDAQFLANRGYLVLQVNYRGSGGRGASFEQAGYLKWGTRIQEDLIDGVKWAIAERYADPKRVCVYGASFGGYSAMMTAIRAPGMFKCAVGYDGIYDLDMMYNKGDIKDRKFGRSYLTTVIGKDAADLAANSPDRLADKIDVPVFLVHGEDDQRAPFAQFKAMRAALEAAHKPYETLTKPDERHGFVKPENVEEFYNRLQAFLDKHIGEGRASTASAAP</sequence>
<dbReference type="InterPro" id="IPR029058">
    <property type="entry name" value="AB_hydrolase_fold"/>
</dbReference>
<dbReference type="SUPFAM" id="SSF82171">
    <property type="entry name" value="DPP6 N-terminal domain-like"/>
    <property type="match status" value="1"/>
</dbReference>
<dbReference type="AlphaFoldDB" id="A0A7X5QU67"/>
<dbReference type="GO" id="GO:0006508">
    <property type="term" value="P:proteolysis"/>
    <property type="evidence" value="ECO:0007669"/>
    <property type="project" value="InterPro"/>
</dbReference>
<dbReference type="PANTHER" id="PTHR42776:SF27">
    <property type="entry name" value="DIPEPTIDYL PEPTIDASE FAMILY MEMBER 6"/>
    <property type="match status" value="1"/>
</dbReference>
<dbReference type="FunFam" id="3.40.50.1820:FF:000442">
    <property type="entry name" value="Subfamily S9C unassigned peptidase"/>
    <property type="match status" value="1"/>
</dbReference>
<gene>
    <name evidence="3" type="ORF">HBF32_08525</name>
</gene>
<keyword evidence="1" id="KW-0378">Hydrolase</keyword>
<comment type="caution">
    <text evidence="3">The sequence shown here is derived from an EMBL/GenBank/DDBJ whole genome shotgun (WGS) entry which is preliminary data.</text>
</comment>
<reference evidence="3 4" key="1">
    <citation type="journal article" date="2006" name="Int. J. Syst. Evol. Microbiol.">
        <title>Dyella yeojuensis sp. nov., isolated from greenhouse soil in Korea.</title>
        <authorList>
            <person name="Kim B.Y."/>
            <person name="Weon H.Y."/>
            <person name="Lee K.H."/>
            <person name="Seok S.J."/>
            <person name="Kwon S.W."/>
            <person name="Go S.J."/>
            <person name="Stackebrandt E."/>
        </authorList>
    </citation>
    <scope>NUCLEOTIDE SEQUENCE [LARGE SCALE GENOMIC DNA]</scope>
    <source>
        <strain evidence="3 4">DSM 17673</strain>
    </source>
</reference>
<dbReference type="Gene3D" id="3.40.50.1820">
    <property type="entry name" value="alpha/beta hydrolase"/>
    <property type="match status" value="1"/>
</dbReference>
<protein>
    <submittedName>
        <fullName evidence="3">S9 family peptidase</fullName>
    </submittedName>
</protein>
<organism evidence="3 4">
    <name type="scientific">Luteibacter yeojuensis</name>
    <dbReference type="NCBI Taxonomy" id="345309"/>
    <lineage>
        <taxon>Bacteria</taxon>
        <taxon>Pseudomonadati</taxon>
        <taxon>Pseudomonadota</taxon>
        <taxon>Gammaproteobacteria</taxon>
        <taxon>Lysobacterales</taxon>
        <taxon>Rhodanobacteraceae</taxon>
        <taxon>Luteibacter</taxon>
    </lineage>
</organism>
<dbReference type="EMBL" id="JAAQTL010000001">
    <property type="protein sequence ID" value="NID15501.1"/>
    <property type="molecule type" value="Genomic_DNA"/>
</dbReference>
<accession>A0A7X5QU67</accession>
<dbReference type="GO" id="GO:0004252">
    <property type="term" value="F:serine-type endopeptidase activity"/>
    <property type="evidence" value="ECO:0007669"/>
    <property type="project" value="TreeGrafter"/>
</dbReference>
<name>A0A7X5QU67_9GAMM</name>
<evidence type="ECO:0000313" key="4">
    <source>
        <dbReference type="Proteomes" id="UP000518878"/>
    </source>
</evidence>
<evidence type="ECO:0000256" key="1">
    <source>
        <dbReference type="ARBA" id="ARBA00022801"/>
    </source>
</evidence>
<feature type="domain" description="Peptidase S9 prolyl oligopeptidase catalytic" evidence="2">
    <location>
        <begin position="431"/>
        <end position="640"/>
    </location>
</feature>
<dbReference type="Pfam" id="PF00326">
    <property type="entry name" value="Peptidase_S9"/>
    <property type="match status" value="1"/>
</dbReference>
<evidence type="ECO:0000259" key="2">
    <source>
        <dbReference type="Pfam" id="PF00326"/>
    </source>
</evidence>
<dbReference type="InterPro" id="IPR001375">
    <property type="entry name" value="Peptidase_S9_cat"/>
</dbReference>